<dbReference type="EMBL" id="DRMS01000297">
    <property type="protein sequence ID" value="HFC92738.1"/>
    <property type="molecule type" value="Genomic_DNA"/>
</dbReference>
<comment type="caution">
    <text evidence="2">The sequence shown here is derived from an EMBL/GenBank/DDBJ whole genome shotgun (WGS) entry which is preliminary data.</text>
</comment>
<evidence type="ECO:0000313" key="2">
    <source>
        <dbReference type="EMBL" id="HFC92738.1"/>
    </source>
</evidence>
<name>A0A7V2WV52_LEUMU</name>
<organism evidence="2">
    <name type="scientific">Leucothrix mucor</name>
    <dbReference type="NCBI Taxonomy" id="45248"/>
    <lineage>
        <taxon>Bacteria</taxon>
        <taxon>Pseudomonadati</taxon>
        <taxon>Pseudomonadota</taxon>
        <taxon>Gammaproteobacteria</taxon>
        <taxon>Thiotrichales</taxon>
        <taxon>Thiotrichaceae</taxon>
        <taxon>Leucothrix</taxon>
    </lineage>
</organism>
<feature type="transmembrane region" description="Helical" evidence="1">
    <location>
        <begin position="58"/>
        <end position="77"/>
    </location>
</feature>
<sequence>MSKLTYATLAIILFITEVIIATKLNDYHFIRHYIGDFLVVILLYFMLKVVINVSSKPLAISIFIFATVVEIAQYFHLADQLGLAQGGLARIVIGTSFSVSDLVMYALGCIVVYWFDLLVIRKLQER</sequence>
<reference evidence="2" key="1">
    <citation type="journal article" date="2020" name="mSystems">
        <title>Genome- and Community-Level Interaction Insights into Carbon Utilization and Element Cycling Functions of Hydrothermarchaeota in Hydrothermal Sediment.</title>
        <authorList>
            <person name="Zhou Z."/>
            <person name="Liu Y."/>
            <person name="Xu W."/>
            <person name="Pan J."/>
            <person name="Luo Z.H."/>
            <person name="Li M."/>
        </authorList>
    </citation>
    <scope>NUCLEOTIDE SEQUENCE [LARGE SCALE GENOMIC DNA]</scope>
    <source>
        <strain evidence="2">HyVt-493</strain>
    </source>
</reference>
<keyword evidence="1" id="KW-1133">Transmembrane helix</keyword>
<protein>
    <submittedName>
        <fullName evidence="2">DUF2809 domain-containing protein</fullName>
    </submittedName>
</protein>
<proteinExistence type="predicted"/>
<dbReference type="AlphaFoldDB" id="A0A7V2WV52"/>
<evidence type="ECO:0000256" key="1">
    <source>
        <dbReference type="SAM" id="Phobius"/>
    </source>
</evidence>
<dbReference type="Proteomes" id="UP000885750">
    <property type="component" value="Unassembled WGS sequence"/>
</dbReference>
<feature type="transmembrane region" description="Helical" evidence="1">
    <location>
        <begin position="30"/>
        <end position="51"/>
    </location>
</feature>
<gene>
    <name evidence="2" type="ORF">ENJ51_07985</name>
</gene>
<dbReference type="Pfam" id="PF10990">
    <property type="entry name" value="DUF2809"/>
    <property type="match status" value="1"/>
</dbReference>
<accession>A0A7V2WV52</accession>
<dbReference type="InterPro" id="IPR021257">
    <property type="entry name" value="DUF2809"/>
</dbReference>
<feature type="transmembrane region" description="Helical" evidence="1">
    <location>
        <begin position="102"/>
        <end position="120"/>
    </location>
</feature>
<keyword evidence="1" id="KW-0812">Transmembrane</keyword>
<keyword evidence="1" id="KW-0472">Membrane</keyword>